<sequence>MARKKRQHPLIKHVQAYLNQTMPEMAGARLQLRTLDGPPGSPRYAVTAELCTRACPYGTSPSMAAAGQCHVINCPLRCSVRLLVDRRGTILHATRSTLHWN</sequence>
<protein>
    <submittedName>
        <fullName evidence="1">Uncharacterized protein</fullName>
    </submittedName>
</protein>
<proteinExistence type="predicted"/>
<evidence type="ECO:0000313" key="1">
    <source>
        <dbReference type="EMBL" id="KPV52080.1"/>
    </source>
</evidence>
<comment type="caution">
    <text evidence="1">The sequence shown here is derived from an EMBL/GenBank/DDBJ whole genome shotgun (WGS) entry which is preliminary data.</text>
</comment>
<gene>
    <name evidence="1" type="ORF">SE17_17590</name>
</gene>
<keyword evidence="2" id="KW-1185">Reference proteome</keyword>
<organism evidence="1 2">
    <name type="scientific">Kouleothrix aurantiaca</name>
    <dbReference type="NCBI Taxonomy" id="186479"/>
    <lineage>
        <taxon>Bacteria</taxon>
        <taxon>Bacillati</taxon>
        <taxon>Chloroflexota</taxon>
        <taxon>Chloroflexia</taxon>
        <taxon>Chloroflexales</taxon>
        <taxon>Roseiflexineae</taxon>
        <taxon>Roseiflexaceae</taxon>
        <taxon>Kouleothrix</taxon>
    </lineage>
</organism>
<name>A0A0P9DPM6_9CHLR</name>
<dbReference type="PATRIC" id="fig|186479.3.peg.9599"/>
<dbReference type="Proteomes" id="UP000050509">
    <property type="component" value="Unassembled WGS sequence"/>
</dbReference>
<dbReference type="EMBL" id="LJCR01000666">
    <property type="protein sequence ID" value="KPV52080.1"/>
    <property type="molecule type" value="Genomic_DNA"/>
</dbReference>
<accession>A0A0P9DPM6</accession>
<reference evidence="1 2" key="1">
    <citation type="submission" date="2015-09" db="EMBL/GenBank/DDBJ databases">
        <title>Draft genome sequence of Kouleothrix aurantiaca JCM 19913.</title>
        <authorList>
            <person name="Hemp J."/>
        </authorList>
    </citation>
    <scope>NUCLEOTIDE SEQUENCE [LARGE SCALE GENOMIC DNA]</scope>
    <source>
        <strain evidence="1 2">COM-B</strain>
    </source>
</reference>
<dbReference type="AlphaFoldDB" id="A0A0P9DPM6"/>
<evidence type="ECO:0000313" key="2">
    <source>
        <dbReference type="Proteomes" id="UP000050509"/>
    </source>
</evidence>